<evidence type="ECO:0000313" key="1">
    <source>
        <dbReference type="EMBL" id="KKL03904.1"/>
    </source>
</evidence>
<reference evidence="1" key="1">
    <citation type="journal article" date="2015" name="Nature">
        <title>Complex archaea that bridge the gap between prokaryotes and eukaryotes.</title>
        <authorList>
            <person name="Spang A."/>
            <person name="Saw J.H."/>
            <person name="Jorgensen S.L."/>
            <person name="Zaremba-Niedzwiedzka K."/>
            <person name="Martijn J."/>
            <person name="Lind A.E."/>
            <person name="van Eijk R."/>
            <person name="Schleper C."/>
            <person name="Guy L."/>
            <person name="Ettema T.J."/>
        </authorList>
    </citation>
    <scope>NUCLEOTIDE SEQUENCE</scope>
</reference>
<accession>A0A0F9A2W4</accession>
<sequence length="143" mass="16173">MTTATEPNLVKFRQVYADAVENDLSDETQYKTRSLYWHGPRIPLAEAAELYAQIEDGYNEFEHDAIARLAAEFPDAGIEVTPAREGSVAIYLHIPADSTVMERVWAFCSEKLAADEIDVVTKFTCLQDGETELEGEALRIWWD</sequence>
<gene>
    <name evidence="1" type="ORF">LCGC14_2621470</name>
</gene>
<organism evidence="1">
    <name type="scientific">marine sediment metagenome</name>
    <dbReference type="NCBI Taxonomy" id="412755"/>
    <lineage>
        <taxon>unclassified sequences</taxon>
        <taxon>metagenomes</taxon>
        <taxon>ecological metagenomes</taxon>
    </lineage>
</organism>
<proteinExistence type="predicted"/>
<comment type="caution">
    <text evidence="1">The sequence shown here is derived from an EMBL/GenBank/DDBJ whole genome shotgun (WGS) entry which is preliminary data.</text>
</comment>
<name>A0A0F9A2W4_9ZZZZ</name>
<dbReference type="AlphaFoldDB" id="A0A0F9A2W4"/>
<protein>
    <submittedName>
        <fullName evidence="1">Uncharacterized protein</fullName>
    </submittedName>
</protein>
<dbReference type="EMBL" id="LAZR01044743">
    <property type="protein sequence ID" value="KKL03904.1"/>
    <property type="molecule type" value="Genomic_DNA"/>
</dbReference>